<evidence type="ECO:0000256" key="1">
    <source>
        <dbReference type="ARBA" id="ARBA00005254"/>
    </source>
</evidence>
<dbReference type="EMBL" id="CAFBMH010000051">
    <property type="protein sequence ID" value="CAB4910856.1"/>
    <property type="molecule type" value="Genomic_DNA"/>
</dbReference>
<evidence type="ECO:0000313" key="5">
    <source>
        <dbReference type="EMBL" id="CAB4991760.1"/>
    </source>
</evidence>
<dbReference type="InterPro" id="IPR001753">
    <property type="entry name" value="Enoyl-CoA_hydra/iso"/>
</dbReference>
<gene>
    <name evidence="2" type="ORF">UFOPK2754_01575</name>
    <name evidence="3" type="ORF">UFOPK3139_00757</name>
    <name evidence="4" type="ORF">UFOPK3543_01495</name>
    <name evidence="5" type="ORF">UFOPK3967_01049</name>
</gene>
<evidence type="ECO:0000313" key="3">
    <source>
        <dbReference type="EMBL" id="CAB4821865.1"/>
    </source>
</evidence>
<dbReference type="PROSITE" id="PS00166">
    <property type="entry name" value="ENOYL_COA_HYDRATASE"/>
    <property type="match status" value="1"/>
</dbReference>
<dbReference type="InterPro" id="IPR029045">
    <property type="entry name" value="ClpP/crotonase-like_dom_sf"/>
</dbReference>
<dbReference type="PANTHER" id="PTHR11941">
    <property type="entry name" value="ENOYL-COA HYDRATASE-RELATED"/>
    <property type="match status" value="1"/>
</dbReference>
<dbReference type="InterPro" id="IPR018376">
    <property type="entry name" value="Enoyl-CoA_hyd/isom_CS"/>
</dbReference>
<dbReference type="EMBL" id="CAFABA010000021">
    <property type="protein sequence ID" value="CAB4821865.1"/>
    <property type="molecule type" value="Genomic_DNA"/>
</dbReference>
<dbReference type="GO" id="GO:0006635">
    <property type="term" value="P:fatty acid beta-oxidation"/>
    <property type="evidence" value="ECO:0007669"/>
    <property type="project" value="TreeGrafter"/>
</dbReference>
<dbReference type="PANTHER" id="PTHR11941:SF54">
    <property type="entry name" value="ENOYL-COA HYDRATASE, MITOCHONDRIAL"/>
    <property type="match status" value="1"/>
</dbReference>
<dbReference type="AlphaFoldDB" id="A0A6J7GVC1"/>
<protein>
    <submittedName>
        <fullName evidence="4">Unannotated protein</fullName>
    </submittedName>
</protein>
<evidence type="ECO:0000313" key="4">
    <source>
        <dbReference type="EMBL" id="CAB4910856.1"/>
    </source>
</evidence>
<dbReference type="EMBL" id="CAEZYR010000053">
    <property type="protein sequence ID" value="CAB4747026.1"/>
    <property type="molecule type" value="Genomic_DNA"/>
</dbReference>
<name>A0A6J7GVC1_9ZZZZ</name>
<dbReference type="Gene3D" id="3.90.226.10">
    <property type="entry name" value="2-enoyl-CoA Hydratase, Chain A, domain 1"/>
    <property type="match status" value="1"/>
</dbReference>
<dbReference type="EMBL" id="CAFBOS010000051">
    <property type="protein sequence ID" value="CAB4991760.1"/>
    <property type="molecule type" value="Genomic_DNA"/>
</dbReference>
<sequence length="266" mass="27385">MDTGTPFMLATVDDGIGWIVYNNPEKHNAMTADMLAAVSRISAAYEADPAVRVVVLRGAGAKAFISGADIKQLDSGEISGPGNTPDDATMAANSGTSGLAAITKPMIAMINGWCLGGGVMVALTADIRIASDTAQFGIPAAKLGVGYPYHAIEQLVALCGPGQASEILFSGRRFDAAEASRIGLVNRVVAGADLESTVRALAADIAANAPLSHVSSKRSIHAAARGGEPVNRAAINAAIAAAWASDDCNEGKRAFLERRPPRFVGR</sequence>
<dbReference type="GO" id="GO:0003824">
    <property type="term" value="F:catalytic activity"/>
    <property type="evidence" value="ECO:0007669"/>
    <property type="project" value="InterPro"/>
</dbReference>
<dbReference type="Pfam" id="PF00378">
    <property type="entry name" value="ECH_1"/>
    <property type="match status" value="1"/>
</dbReference>
<comment type="similarity">
    <text evidence="1">Belongs to the enoyl-CoA hydratase/isomerase family.</text>
</comment>
<dbReference type="SUPFAM" id="SSF52096">
    <property type="entry name" value="ClpP/crotonase"/>
    <property type="match status" value="1"/>
</dbReference>
<accession>A0A6J7GVC1</accession>
<proteinExistence type="inferred from homology"/>
<dbReference type="CDD" id="cd06558">
    <property type="entry name" value="crotonase-like"/>
    <property type="match status" value="1"/>
</dbReference>
<reference evidence="4" key="1">
    <citation type="submission" date="2020-05" db="EMBL/GenBank/DDBJ databases">
        <authorList>
            <person name="Chiriac C."/>
            <person name="Salcher M."/>
            <person name="Ghai R."/>
            <person name="Kavagutti S V."/>
        </authorList>
    </citation>
    <scope>NUCLEOTIDE SEQUENCE</scope>
</reference>
<evidence type="ECO:0000313" key="2">
    <source>
        <dbReference type="EMBL" id="CAB4747026.1"/>
    </source>
</evidence>
<organism evidence="4">
    <name type="scientific">freshwater metagenome</name>
    <dbReference type="NCBI Taxonomy" id="449393"/>
    <lineage>
        <taxon>unclassified sequences</taxon>
        <taxon>metagenomes</taxon>
        <taxon>ecological metagenomes</taxon>
    </lineage>
</organism>